<dbReference type="EC" id="2.7.13.3" evidence="3"/>
<feature type="domain" description="Histidine kinase" evidence="14">
    <location>
        <begin position="284"/>
        <end position="498"/>
    </location>
</feature>
<evidence type="ECO:0000256" key="6">
    <source>
        <dbReference type="ARBA" id="ARBA00022692"/>
    </source>
</evidence>
<dbReference type="PROSITE" id="PS50109">
    <property type="entry name" value="HIS_KIN"/>
    <property type="match status" value="1"/>
</dbReference>
<dbReference type="PANTHER" id="PTHR45569">
    <property type="entry name" value="SENSOR PROTEIN KDPD"/>
    <property type="match status" value="1"/>
</dbReference>
<keyword evidence="4" id="KW-0597">Phosphoprotein</keyword>
<evidence type="ECO:0000256" key="12">
    <source>
        <dbReference type="ARBA" id="ARBA00023136"/>
    </source>
</evidence>
<accession>A0A6C2D465</accession>
<dbReference type="GO" id="GO:0005886">
    <property type="term" value="C:plasma membrane"/>
    <property type="evidence" value="ECO:0007669"/>
    <property type="project" value="TreeGrafter"/>
</dbReference>
<dbReference type="InterPro" id="IPR029016">
    <property type="entry name" value="GAF-like_dom_sf"/>
</dbReference>
<reference evidence="15 16" key="1">
    <citation type="submission" date="2019-01" db="EMBL/GenBank/DDBJ databases">
        <title>Zoogloea oleivorans genome sequencing and assembly.</title>
        <authorList>
            <person name="Tancsics A."/>
            <person name="Farkas M."/>
            <person name="Kriszt B."/>
            <person name="Maroti G."/>
            <person name="Horvath B."/>
        </authorList>
    </citation>
    <scope>NUCLEOTIDE SEQUENCE [LARGE SCALE GENOMIC DNA]</scope>
    <source>
        <strain evidence="15 16">Buc</strain>
    </source>
</reference>
<evidence type="ECO:0000259" key="14">
    <source>
        <dbReference type="PROSITE" id="PS50109"/>
    </source>
</evidence>
<keyword evidence="10 13" id="KW-1133">Transmembrane helix</keyword>
<protein>
    <recommendedName>
        <fullName evidence="3">histidine kinase</fullName>
        <ecNumber evidence="3">2.7.13.3</ecNumber>
    </recommendedName>
</protein>
<dbReference type="EMBL" id="SDKK01000003">
    <property type="protein sequence ID" value="TYC61228.1"/>
    <property type="molecule type" value="Genomic_DNA"/>
</dbReference>
<dbReference type="Proteomes" id="UP000389128">
    <property type="component" value="Unassembled WGS sequence"/>
</dbReference>
<dbReference type="PRINTS" id="PR00344">
    <property type="entry name" value="BCTRLSENSOR"/>
</dbReference>
<keyword evidence="5" id="KW-0808">Transferase</keyword>
<dbReference type="SMART" id="SM00387">
    <property type="entry name" value="HATPase_c"/>
    <property type="match status" value="1"/>
</dbReference>
<dbReference type="Gene3D" id="3.30.565.10">
    <property type="entry name" value="Histidine kinase-like ATPase, C-terminal domain"/>
    <property type="match status" value="1"/>
</dbReference>
<evidence type="ECO:0000256" key="13">
    <source>
        <dbReference type="SAM" id="Phobius"/>
    </source>
</evidence>
<keyword evidence="7" id="KW-0547">Nucleotide-binding</keyword>
<evidence type="ECO:0000256" key="5">
    <source>
        <dbReference type="ARBA" id="ARBA00022679"/>
    </source>
</evidence>
<dbReference type="CDD" id="cd00082">
    <property type="entry name" value="HisKA"/>
    <property type="match status" value="1"/>
</dbReference>
<evidence type="ECO:0000256" key="2">
    <source>
        <dbReference type="ARBA" id="ARBA00004141"/>
    </source>
</evidence>
<dbReference type="InterPro" id="IPR003594">
    <property type="entry name" value="HATPase_dom"/>
</dbReference>
<keyword evidence="12 13" id="KW-0472">Membrane</keyword>
<feature type="transmembrane region" description="Helical" evidence="13">
    <location>
        <begin position="19"/>
        <end position="36"/>
    </location>
</feature>
<dbReference type="Gene3D" id="3.30.450.40">
    <property type="match status" value="1"/>
</dbReference>
<dbReference type="InterPro" id="IPR036097">
    <property type="entry name" value="HisK_dim/P_sf"/>
</dbReference>
<comment type="subcellular location">
    <subcellularLocation>
        <location evidence="2">Membrane</location>
        <topology evidence="2">Multi-pass membrane protein</topology>
    </subcellularLocation>
</comment>
<name>A0A6C2D465_9RHOO</name>
<dbReference type="InterPro" id="IPR004358">
    <property type="entry name" value="Sig_transdc_His_kin-like_C"/>
</dbReference>
<keyword evidence="9" id="KW-0067">ATP-binding</keyword>
<evidence type="ECO:0000256" key="11">
    <source>
        <dbReference type="ARBA" id="ARBA00023012"/>
    </source>
</evidence>
<evidence type="ECO:0000256" key="3">
    <source>
        <dbReference type="ARBA" id="ARBA00012438"/>
    </source>
</evidence>
<dbReference type="GO" id="GO:0005524">
    <property type="term" value="F:ATP binding"/>
    <property type="evidence" value="ECO:0007669"/>
    <property type="project" value="UniProtKB-KW"/>
</dbReference>
<dbReference type="Pfam" id="PF00512">
    <property type="entry name" value="HisKA"/>
    <property type="match status" value="1"/>
</dbReference>
<evidence type="ECO:0000256" key="9">
    <source>
        <dbReference type="ARBA" id="ARBA00022840"/>
    </source>
</evidence>
<evidence type="ECO:0000313" key="15">
    <source>
        <dbReference type="EMBL" id="TYC61228.1"/>
    </source>
</evidence>
<organism evidence="15 16">
    <name type="scientific">Zoogloea oleivorans</name>
    <dbReference type="NCBI Taxonomy" id="1552750"/>
    <lineage>
        <taxon>Bacteria</taxon>
        <taxon>Pseudomonadati</taxon>
        <taxon>Pseudomonadota</taxon>
        <taxon>Betaproteobacteria</taxon>
        <taxon>Rhodocyclales</taxon>
        <taxon>Zoogloeaceae</taxon>
        <taxon>Zoogloea</taxon>
    </lineage>
</organism>
<dbReference type="InterPro" id="IPR025201">
    <property type="entry name" value="KdpD_TM"/>
</dbReference>
<dbReference type="InterPro" id="IPR036890">
    <property type="entry name" value="HATPase_C_sf"/>
</dbReference>
<evidence type="ECO:0000256" key="10">
    <source>
        <dbReference type="ARBA" id="ARBA00022989"/>
    </source>
</evidence>
<comment type="catalytic activity">
    <reaction evidence="1">
        <text>ATP + protein L-histidine = ADP + protein N-phospho-L-histidine.</text>
        <dbReference type="EC" id="2.7.13.3"/>
    </reaction>
</comment>
<evidence type="ECO:0000256" key="1">
    <source>
        <dbReference type="ARBA" id="ARBA00000085"/>
    </source>
</evidence>
<evidence type="ECO:0000256" key="7">
    <source>
        <dbReference type="ARBA" id="ARBA00022741"/>
    </source>
</evidence>
<dbReference type="GO" id="GO:0000155">
    <property type="term" value="F:phosphorelay sensor kinase activity"/>
    <property type="evidence" value="ECO:0007669"/>
    <property type="project" value="InterPro"/>
</dbReference>
<evidence type="ECO:0000256" key="4">
    <source>
        <dbReference type="ARBA" id="ARBA00022553"/>
    </source>
</evidence>
<dbReference type="InterPro" id="IPR052023">
    <property type="entry name" value="Histidine_kinase_KdpD"/>
</dbReference>
<keyword evidence="11" id="KW-0902">Two-component regulatory system</keyword>
<sequence>MPALIPFAAREPISEGRRYALALLACVAALAVALPLREVLDLANTVMLFLLAVVLVASRLGRGPAVIASLGSVALFDFFFVPPRFSFEVSHGQYLVTFAVMLAVSLIVGQLTAGLRSQARDAERREQATRALYDLAKVLAGAMSPAQVELAVRAFMATHLGARLWLLLPAPDDTLTPVTLAAGPLAALDLQMARMAVDGGLAVESGATDAPGFRRHFLPLSGSTRGRSVLVASMPDSASGDLPLLEALASLVATAVERLYFVDAAQSAQLEAESERLRSAILSALSHDVRTPLTALYGLADSLVLTRPPLPADAQETAEAIRDQALRMNGMVGNLLDMARLQAGRVSLRKEWQPLEEVVGASLQLLGRAMDGHPVQVSGLGELPLVHFDAVLLERVFCNLFENAAKYAPPDTPILLAAQAGSEFVDVQVTSGGPGFPADSLSRVFDLFERGAVEAPVVGMGVGLAICRSIIEAHGGTIRAFNPPGGGGSVAFTLPLGTPPAIEPEPPEPEGGP</sequence>
<keyword evidence="6 13" id="KW-0812">Transmembrane</keyword>
<dbReference type="PANTHER" id="PTHR45569:SF1">
    <property type="entry name" value="SENSOR PROTEIN KDPD"/>
    <property type="match status" value="1"/>
</dbReference>
<keyword evidence="8" id="KW-0418">Kinase</keyword>
<dbReference type="InterPro" id="IPR003661">
    <property type="entry name" value="HisK_dim/P_dom"/>
</dbReference>
<dbReference type="Pfam" id="PF13493">
    <property type="entry name" value="DUF4118"/>
    <property type="match status" value="1"/>
</dbReference>
<dbReference type="Gene3D" id="1.10.287.130">
    <property type="match status" value="1"/>
</dbReference>
<dbReference type="SMART" id="SM00388">
    <property type="entry name" value="HisKA"/>
    <property type="match status" value="1"/>
</dbReference>
<evidence type="ECO:0000256" key="8">
    <source>
        <dbReference type="ARBA" id="ARBA00022777"/>
    </source>
</evidence>
<dbReference type="InterPro" id="IPR005467">
    <property type="entry name" value="His_kinase_dom"/>
</dbReference>
<dbReference type="SUPFAM" id="SSF47384">
    <property type="entry name" value="Homodimeric domain of signal transducing histidine kinase"/>
    <property type="match status" value="1"/>
</dbReference>
<keyword evidence="16" id="KW-1185">Reference proteome</keyword>
<dbReference type="Gene3D" id="1.20.120.620">
    <property type="entry name" value="Backbone structure of the membrane domain of e. Coli histidine kinase receptor kdpd"/>
    <property type="match status" value="1"/>
</dbReference>
<proteinExistence type="predicted"/>
<dbReference type="SUPFAM" id="SSF55874">
    <property type="entry name" value="ATPase domain of HSP90 chaperone/DNA topoisomerase II/histidine kinase"/>
    <property type="match status" value="1"/>
</dbReference>
<comment type="caution">
    <text evidence="15">The sequence shown here is derived from an EMBL/GenBank/DDBJ whole genome shotgun (WGS) entry which is preliminary data.</text>
</comment>
<dbReference type="Pfam" id="PF02518">
    <property type="entry name" value="HATPase_c"/>
    <property type="match status" value="1"/>
</dbReference>
<feature type="transmembrane region" description="Helical" evidence="13">
    <location>
        <begin position="94"/>
        <end position="115"/>
    </location>
</feature>
<dbReference type="AlphaFoldDB" id="A0A6C2D465"/>
<dbReference type="InterPro" id="IPR038318">
    <property type="entry name" value="KdpD_sf"/>
</dbReference>
<gene>
    <name evidence="15" type="ORF">ETQ85_03990</name>
</gene>
<evidence type="ECO:0000313" key="16">
    <source>
        <dbReference type="Proteomes" id="UP000389128"/>
    </source>
</evidence>
<feature type="transmembrane region" description="Helical" evidence="13">
    <location>
        <begin position="65"/>
        <end position="82"/>
    </location>
</feature>
<dbReference type="OrthoDB" id="9806130at2"/>
<dbReference type="RefSeq" id="WP_148577762.1">
    <property type="nucleotide sequence ID" value="NZ_SDKK01000003.1"/>
</dbReference>